<evidence type="ECO:0000256" key="8">
    <source>
        <dbReference type="ARBA" id="ARBA00023306"/>
    </source>
</evidence>
<reference evidence="11 12" key="1">
    <citation type="submission" date="2016-07" db="EMBL/GenBank/DDBJ databases">
        <title>Pervasive Adenine N6-methylation of Active Genes in Fungi.</title>
        <authorList>
            <consortium name="DOE Joint Genome Institute"/>
            <person name="Mondo S.J."/>
            <person name="Dannebaum R.O."/>
            <person name="Kuo R.C."/>
            <person name="Labutti K."/>
            <person name="Haridas S."/>
            <person name="Kuo A."/>
            <person name="Salamov A."/>
            <person name="Ahrendt S.R."/>
            <person name="Lipzen A."/>
            <person name="Sullivan W."/>
            <person name="Andreopoulos W.B."/>
            <person name="Clum A."/>
            <person name="Lindquist E."/>
            <person name="Daum C."/>
            <person name="Ramamoorthy G.K."/>
            <person name="Gryganskyi A."/>
            <person name="Culley D."/>
            <person name="Magnuson J.K."/>
            <person name="James T.Y."/>
            <person name="O'Malley M.A."/>
            <person name="Stajich J.E."/>
            <person name="Spatafora J.W."/>
            <person name="Visel A."/>
            <person name="Grigoriev I.V."/>
        </authorList>
    </citation>
    <scope>NUCLEOTIDE SEQUENCE [LARGE SCALE GENOMIC DNA]</scope>
    <source>
        <strain evidence="11 12">CBS 115471</strain>
    </source>
</reference>
<evidence type="ECO:0000256" key="7">
    <source>
        <dbReference type="ARBA" id="ARBA00023054"/>
    </source>
</evidence>
<evidence type="ECO:0000256" key="4">
    <source>
        <dbReference type="ARBA" id="ARBA00022618"/>
    </source>
</evidence>
<name>A0A1Y1ZU78_9PLEO</name>
<dbReference type="GO" id="GO:0000070">
    <property type="term" value="P:mitotic sister chromatid segregation"/>
    <property type="evidence" value="ECO:0007669"/>
    <property type="project" value="TreeGrafter"/>
</dbReference>
<evidence type="ECO:0000256" key="1">
    <source>
        <dbReference type="ARBA" id="ARBA00004629"/>
    </source>
</evidence>
<keyword evidence="6" id="KW-0995">Kinetochore</keyword>
<feature type="region of interest" description="Disordered" evidence="10">
    <location>
        <begin position="179"/>
        <end position="220"/>
    </location>
</feature>
<feature type="compositionally biased region" description="Basic and acidic residues" evidence="10">
    <location>
        <begin position="352"/>
        <end position="361"/>
    </location>
</feature>
<evidence type="ECO:0000256" key="2">
    <source>
        <dbReference type="ARBA" id="ARBA00008643"/>
    </source>
</evidence>
<keyword evidence="7" id="KW-0175">Coiled coil</keyword>
<dbReference type="Proteomes" id="UP000193144">
    <property type="component" value="Unassembled WGS sequence"/>
</dbReference>
<dbReference type="GO" id="GO:0051301">
    <property type="term" value="P:cell division"/>
    <property type="evidence" value="ECO:0007669"/>
    <property type="project" value="UniProtKB-KW"/>
</dbReference>
<keyword evidence="8" id="KW-0131">Cell cycle</keyword>
<evidence type="ECO:0000256" key="3">
    <source>
        <dbReference type="ARBA" id="ARBA00022454"/>
    </source>
</evidence>
<dbReference type="OrthoDB" id="1884855at2759"/>
<keyword evidence="3" id="KW-0158">Chromosome</keyword>
<evidence type="ECO:0000256" key="5">
    <source>
        <dbReference type="ARBA" id="ARBA00022776"/>
    </source>
</evidence>
<keyword evidence="4" id="KW-0132">Cell division</keyword>
<feature type="compositionally biased region" description="Polar residues" evidence="10">
    <location>
        <begin position="208"/>
        <end position="220"/>
    </location>
</feature>
<organism evidence="11 12">
    <name type="scientific">Clohesyomyces aquaticus</name>
    <dbReference type="NCBI Taxonomy" id="1231657"/>
    <lineage>
        <taxon>Eukaryota</taxon>
        <taxon>Fungi</taxon>
        <taxon>Dikarya</taxon>
        <taxon>Ascomycota</taxon>
        <taxon>Pezizomycotina</taxon>
        <taxon>Dothideomycetes</taxon>
        <taxon>Pleosporomycetidae</taxon>
        <taxon>Pleosporales</taxon>
        <taxon>Lindgomycetaceae</taxon>
        <taxon>Clohesyomyces</taxon>
    </lineage>
</organism>
<comment type="subcellular location">
    <subcellularLocation>
        <location evidence="1">Chromosome</location>
        <location evidence="1">Centromere</location>
        <location evidence="1">Kinetochore</location>
    </subcellularLocation>
</comment>
<dbReference type="GO" id="GO:0000444">
    <property type="term" value="C:MIS12/MIND type complex"/>
    <property type="evidence" value="ECO:0007669"/>
    <property type="project" value="TreeGrafter"/>
</dbReference>
<evidence type="ECO:0000256" key="10">
    <source>
        <dbReference type="SAM" id="MobiDB-lite"/>
    </source>
</evidence>
<dbReference type="Pfam" id="PF05859">
    <property type="entry name" value="Mis12"/>
    <property type="match status" value="1"/>
</dbReference>
<dbReference type="GO" id="GO:0051382">
    <property type="term" value="P:kinetochore assembly"/>
    <property type="evidence" value="ECO:0007669"/>
    <property type="project" value="TreeGrafter"/>
</dbReference>
<dbReference type="PANTHER" id="PTHR14527">
    <property type="entry name" value="PROTEIN MIS12 HOMOLOG"/>
    <property type="match status" value="1"/>
</dbReference>
<dbReference type="InterPro" id="IPR008685">
    <property type="entry name" value="Centromere_Mis12"/>
</dbReference>
<comment type="caution">
    <text evidence="11">The sequence shown here is derived from an EMBL/GenBank/DDBJ whole genome shotgun (WGS) entry which is preliminary data.</text>
</comment>
<dbReference type="PANTHER" id="PTHR14527:SF2">
    <property type="entry name" value="PROTEIN MIS12 HOMOLOG"/>
    <property type="match status" value="1"/>
</dbReference>
<evidence type="ECO:0000313" key="12">
    <source>
        <dbReference type="Proteomes" id="UP000193144"/>
    </source>
</evidence>
<keyword evidence="12" id="KW-1185">Reference proteome</keyword>
<dbReference type="EMBL" id="MCFA01000038">
    <property type="protein sequence ID" value="ORY13791.1"/>
    <property type="molecule type" value="Genomic_DNA"/>
</dbReference>
<evidence type="ECO:0000256" key="6">
    <source>
        <dbReference type="ARBA" id="ARBA00022838"/>
    </source>
</evidence>
<evidence type="ECO:0000313" key="11">
    <source>
        <dbReference type="EMBL" id="ORY13791.1"/>
    </source>
</evidence>
<gene>
    <name evidence="11" type="ORF">BCR34DRAFT_534955</name>
</gene>
<feature type="region of interest" description="Disordered" evidence="10">
    <location>
        <begin position="344"/>
        <end position="368"/>
    </location>
</feature>
<feature type="compositionally biased region" description="Polar residues" evidence="10">
    <location>
        <begin position="183"/>
        <end position="200"/>
    </location>
</feature>
<dbReference type="GO" id="GO:0005634">
    <property type="term" value="C:nucleus"/>
    <property type="evidence" value="ECO:0007669"/>
    <property type="project" value="InterPro"/>
</dbReference>
<protein>
    <submittedName>
        <fullName evidence="11">Mis12 protein-domain-containing protein</fullName>
    </submittedName>
</protein>
<dbReference type="AlphaFoldDB" id="A0A1Y1ZU78"/>
<comment type="similarity">
    <text evidence="2">Belongs to the mis12 family.</text>
</comment>
<evidence type="ECO:0000256" key="9">
    <source>
        <dbReference type="ARBA" id="ARBA00023328"/>
    </source>
</evidence>
<keyword evidence="5" id="KW-0498">Mitosis</keyword>
<proteinExistence type="inferred from homology"/>
<sequence length="368" mass="40995">MANSKQQDTLLLTEHLTWPPISLLDDIINAVNEMLYNCTEKLEEGLSSADPHTLGFVDRARAERRELEKDEDGKLVCPEMRLEIDEGMLKLETLLEGAMDRNFDRLEIWTLRNVLCLPSEVREWVRLEHYKNLTIPPANPTITPEYLYTLRRKLEETRKLHSALLAEKTRNEALLAKLRTLIQPPTTTAKQEPRSSTSPTKPHHDGPGTNQTDPNFSFLTHTPAAKDLGIQSLPLPSITSTSTNAATTSNPLTTHTSFTASQIPFLRSLLSALKPHLATSALPLTATGEKEESARERKVYIESQSKRVLERRGVDTREGVEGVLEGRGFRGEEVTALEGVVEVLGRGTRGSGDGRERRDGEGGEMDTS</sequence>
<keyword evidence="9" id="KW-0137">Centromere</keyword>
<accession>A0A1Y1ZU78</accession>